<dbReference type="AlphaFoldDB" id="A0A445CSP7"/>
<protein>
    <submittedName>
        <fullName evidence="2">Uncharacterized protein</fullName>
    </submittedName>
</protein>
<dbReference type="Proteomes" id="UP000289738">
    <property type="component" value="Chromosome A06"/>
</dbReference>
<name>A0A445CSP7_ARAHY</name>
<accession>A0A445CSP7</accession>
<keyword evidence="1" id="KW-0812">Transmembrane</keyword>
<keyword evidence="3" id="KW-1185">Reference proteome</keyword>
<sequence length="85" mass="9595">MQQPQELQQLPIVVSNGANKETNTLDDDNNVPTQMNQSSAMMIKRKIYHRWLKIALYAAFVLLGQSAATLLGRLYYEKGVENGKV</sequence>
<dbReference type="EMBL" id="SDMP01000006">
    <property type="protein sequence ID" value="RYR53951.1"/>
    <property type="molecule type" value="Genomic_DNA"/>
</dbReference>
<evidence type="ECO:0000313" key="2">
    <source>
        <dbReference type="EMBL" id="RYR53951.1"/>
    </source>
</evidence>
<gene>
    <name evidence="2" type="ORF">Ahy_A06g029201</name>
</gene>
<evidence type="ECO:0000313" key="3">
    <source>
        <dbReference type="Proteomes" id="UP000289738"/>
    </source>
</evidence>
<keyword evidence="1" id="KW-0472">Membrane</keyword>
<evidence type="ECO:0000256" key="1">
    <source>
        <dbReference type="SAM" id="Phobius"/>
    </source>
</evidence>
<keyword evidence="1" id="KW-1133">Transmembrane helix</keyword>
<comment type="caution">
    <text evidence="2">The sequence shown here is derived from an EMBL/GenBank/DDBJ whole genome shotgun (WGS) entry which is preliminary data.</text>
</comment>
<organism evidence="2 3">
    <name type="scientific">Arachis hypogaea</name>
    <name type="common">Peanut</name>
    <dbReference type="NCBI Taxonomy" id="3818"/>
    <lineage>
        <taxon>Eukaryota</taxon>
        <taxon>Viridiplantae</taxon>
        <taxon>Streptophyta</taxon>
        <taxon>Embryophyta</taxon>
        <taxon>Tracheophyta</taxon>
        <taxon>Spermatophyta</taxon>
        <taxon>Magnoliopsida</taxon>
        <taxon>eudicotyledons</taxon>
        <taxon>Gunneridae</taxon>
        <taxon>Pentapetalae</taxon>
        <taxon>rosids</taxon>
        <taxon>fabids</taxon>
        <taxon>Fabales</taxon>
        <taxon>Fabaceae</taxon>
        <taxon>Papilionoideae</taxon>
        <taxon>50 kb inversion clade</taxon>
        <taxon>dalbergioids sensu lato</taxon>
        <taxon>Dalbergieae</taxon>
        <taxon>Pterocarpus clade</taxon>
        <taxon>Arachis</taxon>
    </lineage>
</organism>
<feature type="transmembrane region" description="Helical" evidence="1">
    <location>
        <begin position="54"/>
        <end position="76"/>
    </location>
</feature>
<proteinExistence type="predicted"/>
<reference evidence="2 3" key="1">
    <citation type="submission" date="2019-01" db="EMBL/GenBank/DDBJ databases">
        <title>Sequencing of cultivated peanut Arachis hypogaea provides insights into genome evolution and oil improvement.</title>
        <authorList>
            <person name="Chen X."/>
        </authorList>
    </citation>
    <scope>NUCLEOTIDE SEQUENCE [LARGE SCALE GENOMIC DNA]</scope>
    <source>
        <strain evidence="3">cv. Fuhuasheng</strain>
        <tissue evidence="2">Leaves</tissue>
    </source>
</reference>